<dbReference type="Proteomes" id="UP001274896">
    <property type="component" value="Unassembled WGS sequence"/>
</dbReference>
<name>A0AAE0V3I5_9TELE</name>
<keyword evidence="2" id="KW-1185">Reference proteome</keyword>
<sequence length="98" mass="11414">MAVQLRSPSNLMELEGSCKETPAEKLPKNRCVILVAPYSKRLEAVTGAKDYARWFYLPQKELIFGNILEVDFIDFQRRSRIRIRILITSLCNEVRLKD</sequence>
<protein>
    <submittedName>
        <fullName evidence="1">Uncharacterized protein</fullName>
    </submittedName>
</protein>
<dbReference type="EMBL" id="JAUCMX010000009">
    <property type="protein sequence ID" value="KAK3535082.1"/>
    <property type="molecule type" value="Genomic_DNA"/>
</dbReference>
<evidence type="ECO:0000313" key="1">
    <source>
        <dbReference type="EMBL" id="KAK3535082.1"/>
    </source>
</evidence>
<evidence type="ECO:0000313" key="2">
    <source>
        <dbReference type="Proteomes" id="UP001274896"/>
    </source>
</evidence>
<organism evidence="1 2">
    <name type="scientific">Hemibagrus guttatus</name>
    <dbReference type="NCBI Taxonomy" id="175788"/>
    <lineage>
        <taxon>Eukaryota</taxon>
        <taxon>Metazoa</taxon>
        <taxon>Chordata</taxon>
        <taxon>Craniata</taxon>
        <taxon>Vertebrata</taxon>
        <taxon>Euteleostomi</taxon>
        <taxon>Actinopterygii</taxon>
        <taxon>Neopterygii</taxon>
        <taxon>Teleostei</taxon>
        <taxon>Ostariophysi</taxon>
        <taxon>Siluriformes</taxon>
        <taxon>Bagridae</taxon>
        <taxon>Hemibagrus</taxon>
    </lineage>
</organism>
<dbReference type="AlphaFoldDB" id="A0AAE0V3I5"/>
<proteinExistence type="predicted"/>
<gene>
    <name evidence="1" type="ORF">QTP70_003025</name>
</gene>
<accession>A0AAE0V3I5</accession>
<reference evidence="1" key="1">
    <citation type="submission" date="2023-06" db="EMBL/GenBank/DDBJ databases">
        <title>Male Hemibagrus guttatus genome.</title>
        <authorList>
            <person name="Bian C."/>
        </authorList>
    </citation>
    <scope>NUCLEOTIDE SEQUENCE</scope>
    <source>
        <strain evidence="1">Male_cb2023</strain>
        <tissue evidence="1">Muscle</tissue>
    </source>
</reference>
<comment type="caution">
    <text evidence="1">The sequence shown here is derived from an EMBL/GenBank/DDBJ whole genome shotgun (WGS) entry which is preliminary data.</text>
</comment>